<sequence>MDASAPAEAESIAVCIRVRPLNERETRADDQPALTCVPALNVVSLTDPETGAPLTGKGNVFQYDQIFDASSDSHAIYERVARRIVRSTLGGINGTIFAYGQTSSGKTYTMQGDGGMPFEREAESARPGILQLAVEDIFQYIESCADRDFLLRVSFLEIYNEVVKDLLNPSEKGANLKLREDPRKGVYVECKEEIITNYEDIVTLLQTGNQNRTVGQTAMNDKSSRSHSVFRIVIESKQKADSRRLSEEDVNGAVLVASLNLVDLAGSESLRHTGAEGIRQREAGNINKSLLTLARVINSLASSGGGQNAPFRDSKLTRLLQTSLGGNTRTLIVCCVTPSDRYIEETKSTLQFAARAKDIQTSATVNEVLDDQTQLRRLKREVHELKKLVNSEALNALKAENEALISEKNHNKTEMARLMGLILTGSSVDKSTVIGKKRKQRGKHMRETWGPGDFPTNIKALGLSSPHLNPLKRRSLAKENLDPQTLFRVYEDIDRNAATEIGFDSSLNKLKPARAESSDNSKSVLDLFSAVFRIYRDENCKDILEAVEAIGNEKLDCVGDIERARALDVLADIRRLMVAEVQSKAALGENLTLRQEVEDLRSNLNHSDSSDKPASCDCSGRISEAFVEELVADLMSAKEKLAEEKKRYQDLETEKTNSQQMAAEELDSLRSQLEALRIVSSESHQRFEREKRQLEATVRALQSGLAPSRARKNGLESLPEETKASQTVLQQAVAERDEEIATLNSQEPEANQVEQQQEAKPSESTANQTKGGDVVEQLAGQLQEIMQELAQLRSNQERTEMEKEELQAETDRISEELDASQRQGYEMSETLVEKEHIAKVLQAQLDAKVMTISQMRTKHSVEVETLQQCIQDLTTEKEQLSVKVQELSATGNTTAGDGDCEQSESTECIDTTEGSDEQQDAEMATQKLRSEVERLTGKLAAVELELAGTKERLEASLTAPQDSSEHSNLKAAFEKLKADFDDLQQEHNKQLEEVPLSEDQTADASDRPLQELYDALTEDFERITGELENVSRERDDCLEELRALESQLMEVSEEKMKLAIAADEQEIRLREVETSASSSLETIAALQVQLEEVESAKATLETSKAELEQNIEKVQSALTSLQAQHVSVDQMNTGIEGDSVNSSTEIKQLQQRLELESKQRERFQLDVQSYEEAMSVLRKDAKDRSARIADLVEKTKMLETDLDGAARTQEQKDKKIANLAEALTRSAEELQEMRLQSKQRLVAAEGKEVALEEKIAALEQQLGVSSTGTSIMSMSMQSDAQTEVVELRERQTELLTQVAALENQLARAQNELQTQDEAWNKKQAMAEKEFARLTADQKHLCEQLSSFQSEVGASQDEMEVQAEELLKAKHSYAGLLEQKEAVQRELEEMTASWKEKQQEVMRQMDSLREQFQESQNELEQVQQNTDNEIRRLHAVIEESSAEIEALKRSAEAREKKSGSLLGEQQEVLQAKCDQLDGENRLLLEKYAALEAQHGEVEERLQYEVRELSQKYSSSQAHQATYQAKLKEMEAQLEATENDVTRLRKEMKSIAESFKSSQMEAVQYHNALVEAQLAKESMDKLVEKQKARIDKLEKVKMTTETLDLFRKLKKDRHDLQLKVQELQHKLDQAVQAVAQTQESHEAKEQRLLERKNEELKVLKEDMDKLTEALRVEKHQAADLKAEMRVALNDEREKAEHEIQEMQALVKEKMQLVEKLESQVASVNDSMAKLQDQKSENVSYLEKENLELHVENRELKKRVEKISSLPKQDELMGDTGAYDASAAAAVKALGEDVASAADESQVNVVVGDAEAMTDTPSKQQETGAVKAGGFLLSTTELDAIAAESQEEPKEGERPECSQQ</sequence>
<dbReference type="Proteomes" id="UP001632037">
    <property type="component" value="Unassembled WGS sequence"/>
</dbReference>
<dbReference type="InterPro" id="IPR027640">
    <property type="entry name" value="Kinesin-like_fam"/>
</dbReference>
<protein>
    <recommendedName>
        <fullName evidence="8">Kinesin motor domain-containing protein</fullName>
    </recommendedName>
</protein>
<feature type="coiled-coil region" evidence="6">
    <location>
        <begin position="1372"/>
        <end position="1731"/>
    </location>
</feature>
<evidence type="ECO:0000313" key="9">
    <source>
        <dbReference type="EMBL" id="KAL3662858.1"/>
    </source>
</evidence>
<accession>A0ABD3F7X8</accession>
<dbReference type="Gene3D" id="1.10.287.1490">
    <property type="match status" value="1"/>
</dbReference>
<proteinExistence type="inferred from homology"/>
<evidence type="ECO:0000259" key="8">
    <source>
        <dbReference type="PROSITE" id="PS50067"/>
    </source>
</evidence>
<dbReference type="Pfam" id="PF00225">
    <property type="entry name" value="Kinesin"/>
    <property type="match status" value="1"/>
</dbReference>
<keyword evidence="2 5" id="KW-0067">ATP-binding</keyword>
<dbReference type="EMBL" id="JBIMZQ010000030">
    <property type="protein sequence ID" value="KAL3662858.1"/>
    <property type="molecule type" value="Genomic_DNA"/>
</dbReference>
<feature type="region of interest" description="Disordered" evidence="7">
    <location>
        <begin position="1834"/>
        <end position="1857"/>
    </location>
</feature>
<evidence type="ECO:0000256" key="3">
    <source>
        <dbReference type="ARBA" id="ARBA00023054"/>
    </source>
</evidence>
<keyword evidence="10" id="KW-1185">Reference proteome</keyword>
<comment type="similarity">
    <text evidence="5">Belongs to the TRAFAC class myosin-kinesin ATPase superfamily. Kinesin family.</text>
</comment>
<dbReference type="SMART" id="SM00129">
    <property type="entry name" value="KISc"/>
    <property type="match status" value="1"/>
</dbReference>
<feature type="region of interest" description="Disordered" evidence="7">
    <location>
        <begin position="744"/>
        <end position="771"/>
    </location>
</feature>
<feature type="coiled-coil region" evidence="6">
    <location>
        <begin position="925"/>
        <end position="1180"/>
    </location>
</feature>
<dbReference type="InterPro" id="IPR001752">
    <property type="entry name" value="Kinesin_motor_dom"/>
</dbReference>
<dbReference type="InterPro" id="IPR027417">
    <property type="entry name" value="P-loop_NTPase"/>
</dbReference>
<evidence type="ECO:0000256" key="2">
    <source>
        <dbReference type="ARBA" id="ARBA00022840"/>
    </source>
</evidence>
<evidence type="ECO:0000256" key="7">
    <source>
        <dbReference type="SAM" id="MobiDB-lite"/>
    </source>
</evidence>
<dbReference type="PROSITE" id="PS00411">
    <property type="entry name" value="KINESIN_MOTOR_1"/>
    <property type="match status" value="1"/>
</dbReference>
<dbReference type="InterPro" id="IPR019821">
    <property type="entry name" value="Kinesin_motor_CS"/>
</dbReference>
<dbReference type="GO" id="GO:0003774">
    <property type="term" value="F:cytoskeletal motor activity"/>
    <property type="evidence" value="ECO:0007669"/>
    <property type="project" value="UniProtKB-UniRule"/>
</dbReference>
<feature type="coiled-coil region" evidence="6">
    <location>
        <begin position="775"/>
        <end position="823"/>
    </location>
</feature>
<name>A0ABD3F7X8_9STRA</name>
<organism evidence="9 10">
    <name type="scientific">Phytophthora oleae</name>
    <dbReference type="NCBI Taxonomy" id="2107226"/>
    <lineage>
        <taxon>Eukaryota</taxon>
        <taxon>Sar</taxon>
        <taxon>Stramenopiles</taxon>
        <taxon>Oomycota</taxon>
        <taxon>Peronosporomycetes</taxon>
        <taxon>Peronosporales</taxon>
        <taxon>Peronosporaceae</taxon>
        <taxon>Phytophthora</taxon>
    </lineage>
</organism>
<feature type="binding site" evidence="5">
    <location>
        <begin position="100"/>
        <end position="107"/>
    </location>
    <ligand>
        <name>ATP</name>
        <dbReference type="ChEBI" id="CHEBI:30616"/>
    </ligand>
</feature>
<dbReference type="PRINTS" id="PR00380">
    <property type="entry name" value="KINESINHEAVY"/>
</dbReference>
<feature type="coiled-coil region" evidence="6">
    <location>
        <begin position="1216"/>
        <end position="1318"/>
    </location>
</feature>
<comment type="caution">
    <text evidence="9">The sequence shown here is derived from an EMBL/GenBank/DDBJ whole genome shotgun (WGS) entry which is preliminary data.</text>
</comment>
<evidence type="ECO:0000313" key="10">
    <source>
        <dbReference type="Proteomes" id="UP001632037"/>
    </source>
</evidence>
<evidence type="ECO:0000256" key="1">
    <source>
        <dbReference type="ARBA" id="ARBA00022741"/>
    </source>
</evidence>
<dbReference type="GO" id="GO:0005524">
    <property type="term" value="F:ATP binding"/>
    <property type="evidence" value="ECO:0007669"/>
    <property type="project" value="UniProtKB-UniRule"/>
</dbReference>
<evidence type="ECO:0000256" key="4">
    <source>
        <dbReference type="ARBA" id="ARBA00023175"/>
    </source>
</evidence>
<evidence type="ECO:0000256" key="6">
    <source>
        <dbReference type="SAM" id="Coils"/>
    </source>
</evidence>
<dbReference type="InterPro" id="IPR036961">
    <property type="entry name" value="Kinesin_motor_dom_sf"/>
</dbReference>
<feature type="region of interest" description="Disordered" evidence="7">
    <location>
        <begin position="701"/>
        <end position="731"/>
    </location>
</feature>
<dbReference type="PANTHER" id="PTHR47968:SF75">
    <property type="entry name" value="CENTROMERE-ASSOCIATED PROTEIN E"/>
    <property type="match status" value="1"/>
</dbReference>
<dbReference type="PANTHER" id="PTHR47968">
    <property type="entry name" value="CENTROMERE PROTEIN E"/>
    <property type="match status" value="1"/>
</dbReference>
<feature type="compositionally biased region" description="Basic and acidic residues" evidence="7">
    <location>
        <begin position="1844"/>
        <end position="1857"/>
    </location>
</feature>
<dbReference type="Gene3D" id="3.40.850.10">
    <property type="entry name" value="Kinesin motor domain"/>
    <property type="match status" value="1"/>
</dbReference>
<gene>
    <name evidence="9" type="ORF">V7S43_012259</name>
</gene>
<keyword evidence="3 6" id="KW-0175">Coiled coil</keyword>
<dbReference type="SUPFAM" id="SSF52540">
    <property type="entry name" value="P-loop containing nucleoside triphosphate hydrolases"/>
    <property type="match status" value="1"/>
</dbReference>
<reference evidence="9 10" key="1">
    <citation type="submission" date="2024-09" db="EMBL/GenBank/DDBJ databases">
        <title>Genome sequencing and assembly of Phytophthora oleae, isolate VK10A, causative agent of rot of olive drupes.</title>
        <authorList>
            <person name="Conti Taguali S."/>
            <person name="Riolo M."/>
            <person name="La Spada F."/>
            <person name="Cacciola S.O."/>
            <person name="Dionisio G."/>
        </authorList>
    </citation>
    <scope>NUCLEOTIDE SEQUENCE [LARGE SCALE GENOMIC DNA]</scope>
    <source>
        <strain evidence="9 10">VK10A</strain>
    </source>
</reference>
<feature type="coiled-coil region" evidence="6">
    <location>
        <begin position="863"/>
        <end position="890"/>
    </location>
</feature>
<feature type="coiled-coil region" evidence="6">
    <location>
        <begin position="368"/>
        <end position="414"/>
    </location>
</feature>
<keyword evidence="4 5" id="KW-0505">Motor protein</keyword>
<keyword evidence="1 5" id="KW-0547">Nucleotide-binding</keyword>
<feature type="compositionally biased region" description="Polar residues" evidence="7">
    <location>
        <begin position="744"/>
        <end position="770"/>
    </location>
</feature>
<evidence type="ECO:0000256" key="5">
    <source>
        <dbReference type="PROSITE-ProRule" id="PRU00283"/>
    </source>
</evidence>
<feature type="region of interest" description="Disordered" evidence="7">
    <location>
        <begin position="890"/>
        <end position="925"/>
    </location>
</feature>
<dbReference type="PROSITE" id="PS50067">
    <property type="entry name" value="KINESIN_MOTOR_2"/>
    <property type="match status" value="1"/>
</dbReference>
<feature type="domain" description="Kinesin motor" evidence="8">
    <location>
        <begin position="11"/>
        <end position="359"/>
    </location>
</feature>
<dbReference type="FunFam" id="3.40.850.10:FF:000193">
    <property type="entry name" value="Kinesin-like protein"/>
    <property type="match status" value="1"/>
</dbReference>